<reference evidence="3" key="2">
    <citation type="submission" date="2020-05" db="UniProtKB">
        <authorList>
            <consortium name="EnsemblMetazoa"/>
        </authorList>
    </citation>
    <scope>IDENTIFICATION</scope>
    <source>
        <strain evidence="3">wikel</strain>
    </source>
</reference>
<dbReference type="EMBL" id="ABJB010112387">
    <property type="status" value="NOT_ANNOTATED_CDS"/>
    <property type="molecule type" value="Genomic_DNA"/>
</dbReference>
<evidence type="ECO:0000313" key="4">
    <source>
        <dbReference type="Proteomes" id="UP000001555"/>
    </source>
</evidence>
<dbReference type="PaxDb" id="6945-B7PU57"/>
<feature type="region of interest" description="Disordered" evidence="1">
    <location>
        <begin position="54"/>
        <end position="145"/>
    </location>
</feature>
<feature type="compositionally biased region" description="Low complexity" evidence="1">
    <location>
        <begin position="87"/>
        <end position="111"/>
    </location>
</feature>
<dbReference type="HOGENOM" id="CLU_1788993_0_0_1"/>
<name>B7PU57_IXOSC</name>
<feature type="compositionally biased region" description="Basic and acidic residues" evidence="1">
    <location>
        <begin position="74"/>
        <end position="84"/>
    </location>
</feature>
<sequence length="145" mass="15735">MGKSKTRPFDVAVRRRSVGRVPGRQFFRAGSHTVAHCVWRRSARLVYGRACDRPDEPVWRGLQEQHSPGASTKEPPEIPLEPRRRGAGPSPAAANGRAATGSSSPASPGAAVLPIAAATRRERTATTTPPRCSPDEYDADMIPRW</sequence>
<dbReference type="InParanoid" id="B7PU57"/>
<evidence type="ECO:0000313" key="3">
    <source>
        <dbReference type="EnsemblMetazoa" id="ISCW008084-PA"/>
    </source>
</evidence>
<dbReference type="AlphaFoldDB" id="B7PU57"/>
<dbReference type="EnsemblMetazoa" id="ISCW008084-RA">
    <property type="protein sequence ID" value="ISCW008084-PA"/>
    <property type="gene ID" value="ISCW008084"/>
</dbReference>
<dbReference type="EMBL" id="DS790938">
    <property type="protein sequence ID" value="EEC10129.1"/>
    <property type="molecule type" value="Genomic_DNA"/>
</dbReference>
<dbReference type="Proteomes" id="UP000001555">
    <property type="component" value="Unassembled WGS sequence"/>
</dbReference>
<protein>
    <submittedName>
        <fullName evidence="2 3">Uncharacterized protein</fullName>
    </submittedName>
</protein>
<dbReference type="VEuPathDB" id="VectorBase:ISCW008084"/>
<reference evidence="2 4" key="1">
    <citation type="submission" date="2008-03" db="EMBL/GenBank/DDBJ databases">
        <title>Annotation of Ixodes scapularis.</title>
        <authorList>
            <consortium name="Ixodes scapularis Genome Project Consortium"/>
            <person name="Caler E."/>
            <person name="Hannick L.I."/>
            <person name="Bidwell S."/>
            <person name="Joardar V."/>
            <person name="Thiagarajan M."/>
            <person name="Amedeo P."/>
            <person name="Galinsky K.J."/>
            <person name="Schobel S."/>
            <person name="Inman J."/>
            <person name="Hostetler J."/>
            <person name="Miller J."/>
            <person name="Hammond M."/>
            <person name="Megy K."/>
            <person name="Lawson D."/>
            <person name="Kodira C."/>
            <person name="Sutton G."/>
            <person name="Meyer J."/>
            <person name="Hill C.A."/>
            <person name="Birren B."/>
            <person name="Nene V."/>
            <person name="Collins F."/>
            <person name="Alarcon-Chaidez F."/>
            <person name="Wikel S."/>
            <person name="Strausberg R."/>
        </authorList>
    </citation>
    <scope>NUCLEOTIDE SEQUENCE [LARGE SCALE GENOMIC DNA]</scope>
    <source>
        <strain evidence="4">Wikel</strain>
        <strain evidence="2">Wikel colony</strain>
    </source>
</reference>
<accession>B7PU57</accession>
<organism>
    <name type="scientific">Ixodes scapularis</name>
    <name type="common">Black-legged tick</name>
    <name type="synonym">Deer tick</name>
    <dbReference type="NCBI Taxonomy" id="6945"/>
    <lineage>
        <taxon>Eukaryota</taxon>
        <taxon>Metazoa</taxon>
        <taxon>Ecdysozoa</taxon>
        <taxon>Arthropoda</taxon>
        <taxon>Chelicerata</taxon>
        <taxon>Arachnida</taxon>
        <taxon>Acari</taxon>
        <taxon>Parasitiformes</taxon>
        <taxon>Ixodida</taxon>
        <taxon>Ixodoidea</taxon>
        <taxon>Ixodidae</taxon>
        <taxon>Ixodinae</taxon>
        <taxon>Ixodes</taxon>
    </lineage>
</organism>
<gene>
    <name evidence="2" type="ORF">IscW_ISCW008084</name>
</gene>
<evidence type="ECO:0000313" key="2">
    <source>
        <dbReference type="EMBL" id="EEC10129.1"/>
    </source>
</evidence>
<keyword evidence="4" id="KW-1185">Reference proteome</keyword>
<dbReference type="VEuPathDB" id="VectorBase:ISCI008084"/>
<proteinExistence type="predicted"/>
<evidence type="ECO:0000256" key="1">
    <source>
        <dbReference type="SAM" id="MobiDB-lite"/>
    </source>
</evidence>